<dbReference type="OrthoDB" id="5479105at2"/>
<evidence type="ECO:0000313" key="2">
    <source>
        <dbReference type="Proteomes" id="UP000324298"/>
    </source>
</evidence>
<dbReference type="Proteomes" id="UP000324298">
    <property type="component" value="Unassembled WGS sequence"/>
</dbReference>
<dbReference type="AlphaFoldDB" id="A0A5A9X7B4"/>
<keyword evidence="2" id="KW-1185">Reference proteome</keyword>
<comment type="caution">
    <text evidence="1">The sequence shown here is derived from an EMBL/GenBank/DDBJ whole genome shotgun (WGS) entry which is preliminary data.</text>
</comment>
<dbReference type="RefSeq" id="WP_149308569.1">
    <property type="nucleotide sequence ID" value="NZ_SRSD01000009.1"/>
</dbReference>
<accession>A0A5A9X7B4</accession>
<dbReference type="InterPro" id="IPR045750">
    <property type="entry name" value="DUF6178"/>
</dbReference>
<dbReference type="Pfam" id="PF19676">
    <property type="entry name" value="DUF6178"/>
    <property type="match status" value="1"/>
</dbReference>
<proteinExistence type="predicted"/>
<organism evidence="1 2">
    <name type="scientific">Oryzomonas rubra</name>
    <dbReference type="NCBI Taxonomy" id="2509454"/>
    <lineage>
        <taxon>Bacteria</taxon>
        <taxon>Pseudomonadati</taxon>
        <taxon>Thermodesulfobacteriota</taxon>
        <taxon>Desulfuromonadia</taxon>
        <taxon>Geobacterales</taxon>
        <taxon>Geobacteraceae</taxon>
        <taxon>Oryzomonas</taxon>
    </lineage>
</organism>
<protein>
    <submittedName>
        <fullName evidence="1">Uncharacterized protein</fullName>
    </submittedName>
</protein>
<evidence type="ECO:0000313" key="1">
    <source>
        <dbReference type="EMBL" id="KAA0888967.1"/>
    </source>
</evidence>
<name>A0A5A9X7B4_9BACT</name>
<dbReference type="EMBL" id="SRSD01000009">
    <property type="protein sequence ID" value="KAA0888967.1"/>
    <property type="molecule type" value="Genomic_DNA"/>
</dbReference>
<sequence>MTGKLVTSIPSNRLLNRILEEPQFIAVIQKLNGRALNKLIHHIGIEDCGEIIALATTGQLEQVFDEDLWRGAHPGDEETFDSRRFALWLEIMQETGPDFVARTLAGMDEDFITMALSQQTLVVDLDELTLRMLNRTEDEPFDDRFLETALEGSLNCEFGKYLVISKSLDSWDAIVRAMASLDAHHHSYLMRILERCCHLSFEYIEDNGGLYNVLTKSEQLSSDVAAGREERREQAGFVPPTAALGFLNLARRAGVDELMESGTVDAITKSYFRTINEAWANDSLAAAGSQPAPGASGGADATPTEKMVQFIQLLGEIDAIPAPEKTQLLEESRTGRQGRENRLIRDAMFELREADGKLYSLRMHELNYLANILISGCGYHSRSLRQSEAAEIVLATGNLGLEYLLSVRPAAPGGPLPGPVLADHDMVKLFKIGWNILYREVALKVGAALTAALRLWLHAPAPPPRTARAAKAVAGLCRQMELDLAQDRPWNSRKKLTALECVFDQATIHALQTLLDECPSLPPLAAGQDGETSRDDEFISRREQIGRIHAFAAALQERFRGDLP</sequence>
<reference evidence="1 2" key="1">
    <citation type="submission" date="2019-04" db="EMBL/GenBank/DDBJ databases">
        <title>Geobacter ruber sp. nov., ferric-reducing bacteria isolated from paddy soil.</title>
        <authorList>
            <person name="Xu Z."/>
            <person name="Masuda Y."/>
            <person name="Itoh H."/>
            <person name="Senoo K."/>
        </authorList>
    </citation>
    <scope>NUCLEOTIDE SEQUENCE [LARGE SCALE GENOMIC DNA]</scope>
    <source>
        <strain evidence="1 2">Red88</strain>
    </source>
</reference>
<gene>
    <name evidence="1" type="ORF">ET418_14015</name>
</gene>